<dbReference type="Gene3D" id="1.10.357.10">
    <property type="entry name" value="Tetracycline Repressor, domain 2"/>
    <property type="match status" value="1"/>
</dbReference>
<evidence type="ECO:0000256" key="3">
    <source>
        <dbReference type="ARBA" id="ARBA00023163"/>
    </source>
</evidence>
<dbReference type="SUPFAM" id="SSF46689">
    <property type="entry name" value="Homeodomain-like"/>
    <property type="match status" value="1"/>
</dbReference>
<dbReference type="PROSITE" id="PS50977">
    <property type="entry name" value="HTH_TETR_2"/>
    <property type="match status" value="1"/>
</dbReference>
<dbReference type="Pfam" id="PF00440">
    <property type="entry name" value="TetR_N"/>
    <property type="match status" value="1"/>
</dbReference>
<dbReference type="Proteomes" id="UP000466681">
    <property type="component" value="Chromosome"/>
</dbReference>
<name>A0AAD1M5Q1_9MYCO</name>
<dbReference type="RefSeq" id="WP_083153319.1">
    <property type="nucleotide sequence ID" value="NZ_AP022560.1"/>
</dbReference>
<dbReference type="InterPro" id="IPR023772">
    <property type="entry name" value="DNA-bd_HTH_TetR-type_CS"/>
</dbReference>
<evidence type="ECO:0000256" key="2">
    <source>
        <dbReference type="ARBA" id="ARBA00023125"/>
    </source>
</evidence>
<dbReference type="PROSITE" id="PS01081">
    <property type="entry name" value="HTH_TETR_1"/>
    <property type="match status" value="1"/>
</dbReference>
<dbReference type="PRINTS" id="PR00455">
    <property type="entry name" value="HTHTETR"/>
</dbReference>
<dbReference type="InterPro" id="IPR050109">
    <property type="entry name" value="HTH-type_TetR-like_transc_reg"/>
</dbReference>
<sequence>MAPKSTGHSSARERRRQDTRNEIVEAGLKVFERRGYQQATIDEIVRLARVSRATFYLHFADKADVAVAIGTAGLPDLIASLERLAATDRPTAEEIRDWVSGFERMWRKYDASWTVAFAASASSDNFADVDRSLWARMLEALAPLWTTHDEPERKAKRARLMVLLLQLTMTMLQITQKRLPIAKNALLEALAQMWQEELSRGS</sequence>
<protein>
    <recommendedName>
        <fullName evidence="5">HTH tetR-type domain-containing protein</fullName>
    </recommendedName>
</protein>
<dbReference type="KEGG" id="mmor:MMOR_24540"/>
<evidence type="ECO:0000256" key="1">
    <source>
        <dbReference type="ARBA" id="ARBA00023015"/>
    </source>
</evidence>
<evidence type="ECO:0000313" key="6">
    <source>
        <dbReference type="EMBL" id="BBX01518.1"/>
    </source>
</evidence>
<dbReference type="PANTHER" id="PTHR30055">
    <property type="entry name" value="HTH-TYPE TRANSCRIPTIONAL REGULATOR RUTR"/>
    <property type="match status" value="1"/>
</dbReference>
<accession>A0AAD1M5Q1</accession>
<keyword evidence="3" id="KW-0804">Transcription</keyword>
<gene>
    <name evidence="6" type="ORF">MMOR_24540</name>
</gene>
<keyword evidence="1" id="KW-0805">Transcription regulation</keyword>
<dbReference type="GO" id="GO:0000976">
    <property type="term" value="F:transcription cis-regulatory region binding"/>
    <property type="evidence" value="ECO:0007669"/>
    <property type="project" value="TreeGrafter"/>
</dbReference>
<evidence type="ECO:0000256" key="4">
    <source>
        <dbReference type="PROSITE-ProRule" id="PRU00335"/>
    </source>
</evidence>
<reference evidence="6 7" key="1">
    <citation type="journal article" date="2019" name="Emerg. Microbes Infect.">
        <title>Comprehensive subspecies identification of 175 nontuberculous mycobacteria species based on 7547 genomic profiles.</title>
        <authorList>
            <person name="Matsumoto Y."/>
            <person name="Kinjo T."/>
            <person name="Motooka D."/>
            <person name="Nabeya D."/>
            <person name="Jung N."/>
            <person name="Uechi K."/>
            <person name="Horii T."/>
            <person name="Iida T."/>
            <person name="Fujita J."/>
            <person name="Nakamura S."/>
        </authorList>
    </citation>
    <scope>NUCLEOTIDE SEQUENCE [LARGE SCALE GENOMIC DNA]</scope>
    <source>
        <strain evidence="6 7">JCM 6375</strain>
    </source>
</reference>
<organism evidence="6 7">
    <name type="scientific">Mycolicibacterium moriokaense</name>
    <dbReference type="NCBI Taxonomy" id="39691"/>
    <lineage>
        <taxon>Bacteria</taxon>
        <taxon>Bacillati</taxon>
        <taxon>Actinomycetota</taxon>
        <taxon>Actinomycetes</taxon>
        <taxon>Mycobacteriales</taxon>
        <taxon>Mycobacteriaceae</taxon>
        <taxon>Mycolicibacterium</taxon>
    </lineage>
</organism>
<keyword evidence="7" id="KW-1185">Reference proteome</keyword>
<dbReference type="InterPro" id="IPR001647">
    <property type="entry name" value="HTH_TetR"/>
</dbReference>
<dbReference type="PANTHER" id="PTHR30055:SF234">
    <property type="entry name" value="HTH-TYPE TRANSCRIPTIONAL REGULATOR BETI"/>
    <property type="match status" value="1"/>
</dbReference>
<dbReference type="InterPro" id="IPR009057">
    <property type="entry name" value="Homeodomain-like_sf"/>
</dbReference>
<feature type="DNA-binding region" description="H-T-H motif" evidence="4">
    <location>
        <begin position="40"/>
        <end position="59"/>
    </location>
</feature>
<dbReference type="GO" id="GO:0003700">
    <property type="term" value="F:DNA-binding transcription factor activity"/>
    <property type="evidence" value="ECO:0007669"/>
    <property type="project" value="TreeGrafter"/>
</dbReference>
<proteinExistence type="predicted"/>
<dbReference type="EMBL" id="AP022560">
    <property type="protein sequence ID" value="BBX01518.1"/>
    <property type="molecule type" value="Genomic_DNA"/>
</dbReference>
<dbReference type="AlphaFoldDB" id="A0AAD1M5Q1"/>
<keyword evidence="2 4" id="KW-0238">DNA-binding</keyword>
<feature type="domain" description="HTH tetR-type" evidence="5">
    <location>
        <begin position="17"/>
        <end position="77"/>
    </location>
</feature>
<evidence type="ECO:0000259" key="5">
    <source>
        <dbReference type="PROSITE" id="PS50977"/>
    </source>
</evidence>
<evidence type="ECO:0000313" key="7">
    <source>
        <dbReference type="Proteomes" id="UP000466681"/>
    </source>
</evidence>